<evidence type="ECO:0000256" key="4">
    <source>
        <dbReference type="ARBA" id="ARBA00022833"/>
    </source>
</evidence>
<keyword evidence="3 5" id="KW-0863">Zinc-finger</keyword>
<evidence type="ECO:0000313" key="7">
    <source>
        <dbReference type="EMBL" id="WAR04966.1"/>
    </source>
</evidence>
<keyword evidence="8" id="KW-1185">Reference proteome</keyword>
<evidence type="ECO:0000256" key="2">
    <source>
        <dbReference type="ARBA" id="ARBA00022737"/>
    </source>
</evidence>
<dbReference type="Proteomes" id="UP001164746">
    <property type="component" value="Chromosome 5"/>
</dbReference>
<reference evidence="7" key="1">
    <citation type="submission" date="2022-11" db="EMBL/GenBank/DDBJ databases">
        <title>Centuries of genome instability and evolution in soft-shell clam transmissible cancer (bioRxiv).</title>
        <authorList>
            <person name="Hart S.F.M."/>
            <person name="Yonemitsu M.A."/>
            <person name="Giersch R.M."/>
            <person name="Beal B.F."/>
            <person name="Arriagada G."/>
            <person name="Davis B.W."/>
            <person name="Ostrander E.A."/>
            <person name="Goff S.P."/>
            <person name="Metzger M.J."/>
        </authorList>
    </citation>
    <scope>NUCLEOTIDE SEQUENCE</scope>
    <source>
        <strain evidence="7">MELC-2E11</strain>
        <tissue evidence="7">Siphon/mantle</tissue>
    </source>
</reference>
<dbReference type="Gene3D" id="3.30.160.60">
    <property type="entry name" value="Classic Zinc Finger"/>
    <property type="match status" value="2"/>
</dbReference>
<evidence type="ECO:0000256" key="3">
    <source>
        <dbReference type="ARBA" id="ARBA00022771"/>
    </source>
</evidence>
<keyword evidence="1" id="KW-0479">Metal-binding</keyword>
<dbReference type="InterPro" id="IPR036236">
    <property type="entry name" value="Znf_C2H2_sf"/>
</dbReference>
<dbReference type="PANTHER" id="PTHR23057">
    <property type="entry name" value="JUXTAPOSED WITH ANOTHER ZINC FINGER PROTEIN 1"/>
    <property type="match status" value="1"/>
</dbReference>
<dbReference type="PROSITE" id="PS00028">
    <property type="entry name" value="ZINC_FINGER_C2H2_1"/>
    <property type="match status" value="2"/>
</dbReference>
<keyword evidence="4" id="KW-0862">Zinc</keyword>
<name>A0ABY7E8P9_MYAAR</name>
<proteinExistence type="predicted"/>
<evidence type="ECO:0000256" key="1">
    <source>
        <dbReference type="ARBA" id="ARBA00022723"/>
    </source>
</evidence>
<dbReference type="InterPro" id="IPR013087">
    <property type="entry name" value="Znf_C2H2_type"/>
</dbReference>
<dbReference type="SMART" id="SM00355">
    <property type="entry name" value="ZnF_C2H2"/>
    <property type="match status" value="2"/>
</dbReference>
<evidence type="ECO:0000313" key="8">
    <source>
        <dbReference type="Proteomes" id="UP001164746"/>
    </source>
</evidence>
<evidence type="ECO:0000259" key="6">
    <source>
        <dbReference type="PROSITE" id="PS50157"/>
    </source>
</evidence>
<evidence type="ECO:0000256" key="5">
    <source>
        <dbReference type="PROSITE-ProRule" id="PRU00042"/>
    </source>
</evidence>
<dbReference type="SUPFAM" id="SSF57667">
    <property type="entry name" value="beta-beta-alpha zinc fingers"/>
    <property type="match status" value="1"/>
</dbReference>
<gene>
    <name evidence="7" type="ORF">MAR_020335</name>
</gene>
<protein>
    <submittedName>
        <fullName evidence="7">JAZF1-like protein</fullName>
    </submittedName>
</protein>
<dbReference type="InterPro" id="IPR051580">
    <property type="entry name" value="ZnF-Chromatin_assoc"/>
</dbReference>
<accession>A0ABY7E8P9</accession>
<organism evidence="7 8">
    <name type="scientific">Mya arenaria</name>
    <name type="common">Soft-shell clam</name>
    <dbReference type="NCBI Taxonomy" id="6604"/>
    <lineage>
        <taxon>Eukaryota</taxon>
        <taxon>Metazoa</taxon>
        <taxon>Spiralia</taxon>
        <taxon>Lophotrochozoa</taxon>
        <taxon>Mollusca</taxon>
        <taxon>Bivalvia</taxon>
        <taxon>Autobranchia</taxon>
        <taxon>Heteroconchia</taxon>
        <taxon>Euheterodonta</taxon>
        <taxon>Imparidentia</taxon>
        <taxon>Neoheterodontei</taxon>
        <taxon>Myida</taxon>
        <taxon>Myoidea</taxon>
        <taxon>Myidae</taxon>
        <taxon>Mya</taxon>
    </lineage>
</organism>
<dbReference type="PANTHER" id="PTHR23057:SF0">
    <property type="entry name" value="JUXTAPOSED WITH ANOTHER ZINC FINGER PROTEIN 1"/>
    <property type="match status" value="1"/>
</dbReference>
<feature type="domain" description="C2H2-type" evidence="6">
    <location>
        <begin position="9"/>
        <end position="39"/>
    </location>
</feature>
<sequence>MQMAVFLLNNCKFQGCGRAFPTLADLIHHIENSHIGSEFGDDEDLCSEDEDSDDSYTTQEEFTTELILGMMQNLKDGDVDKPFACPVPNCKKRYKNVNGMKYHARHGHRKDPRTAQKLRAHMIVHHSTTDLLKMSVQPSTASTTLSLQQVSTANQGMTNAIFSVSSSGTQSGLSSASVTQTSLSLVPVTVTTTKQGQITLASTGATLQLIGCPQAEMMKSEMKAE</sequence>
<keyword evidence="2" id="KW-0677">Repeat</keyword>
<dbReference type="PROSITE" id="PS50157">
    <property type="entry name" value="ZINC_FINGER_C2H2_2"/>
    <property type="match status" value="1"/>
</dbReference>
<dbReference type="EMBL" id="CP111016">
    <property type="protein sequence ID" value="WAR04966.1"/>
    <property type="molecule type" value="Genomic_DNA"/>
</dbReference>